<evidence type="ECO:0000256" key="2">
    <source>
        <dbReference type="SAM" id="MobiDB-lite"/>
    </source>
</evidence>
<keyword evidence="1 4" id="KW-0378">Hydrolase</keyword>
<dbReference type="InterPro" id="IPR029058">
    <property type="entry name" value="AB_hydrolase_fold"/>
</dbReference>
<dbReference type="RefSeq" id="WP_273950521.1">
    <property type="nucleotide sequence ID" value="NZ_JAQSIP010000003.1"/>
</dbReference>
<dbReference type="EMBL" id="JAQSIP010000003">
    <property type="protein sequence ID" value="MDD0838576.1"/>
    <property type="molecule type" value="Genomic_DNA"/>
</dbReference>
<comment type="caution">
    <text evidence="4">The sequence shown here is derived from an EMBL/GenBank/DDBJ whole genome shotgun (WGS) entry which is preliminary data.</text>
</comment>
<dbReference type="PANTHER" id="PTHR48081:SF8">
    <property type="entry name" value="ALPHA_BETA HYDROLASE FOLD-3 DOMAIN-CONTAINING PROTEIN-RELATED"/>
    <property type="match status" value="1"/>
</dbReference>
<name>A0ABT5MWZ8_9BURK</name>
<sequence length="300" mass="31217">MSTPDPALVNPSPDPSAPAPAGAWTVPQGTDTEVALGGGQSVPVRVYGRKKAGAPQPVVVHFHGGAFVSGCLDNGLAVAGLLEAAGAVVVSVAYPLAPQHPFPNAAEVGYQVLQWVYRQRKRLGGAEPRFYLAGEEAGGNVAAAVSLMARDQSHPPLAGQVLLSPMLDPCVGTASLRQATGSATACKWVEGWLSYLRSPRDAEHPYAVPANSLRLQGLPPTLVLVGPDDPMRDEALAYVARLQAAGLQARGEVLTAAEHWPDALLTELPQSCPCAPAVQQQLQRFFAETANPTGPAPVPS</sequence>
<organism evidence="4 5">
    <name type="scientific">Curvibacter cyanobacteriorum</name>
    <dbReference type="NCBI Taxonomy" id="3026422"/>
    <lineage>
        <taxon>Bacteria</taxon>
        <taxon>Pseudomonadati</taxon>
        <taxon>Pseudomonadota</taxon>
        <taxon>Betaproteobacteria</taxon>
        <taxon>Burkholderiales</taxon>
        <taxon>Comamonadaceae</taxon>
        <taxon>Curvibacter</taxon>
    </lineage>
</organism>
<evidence type="ECO:0000256" key="1">
    <source>
        <dbReference type="ARBA" id="ARBA00022801"/>
    </source>
</evidence>
<dbReference type="GO" id="GO:0016787">
    <property type="term" value="F:hydrolase activity"/>
    <property type="evidence" value="ECO:0007669"/>
    <property type="project" value="UniProtKB-KW"/>
</dbReference>
<gene>
    <name evidence="4" type="ORF">PSQ40_08330</name>
</gene>
<feature type="domain" description="Alpha/beta hydrolase fold-3" evidence="3">
    <location>
        <begin position="59"/>
        <end position="259"/>
    </location>
</feature>
<protein>
    <submittedName>
        <fullName evidence="4">Alpha/beta hydrolase</fullName>
    </submittedName>
</protein>
<proteinExistence type="predicted"/>
<dbReference type="InterPro" id="IPR050300">
    <property type="entry name" value="GDXG_lipolytic_enzyme"/>
</dbReference>
<dbReference type="InterPro" id="IPR013094">
    <property type="entry name" value="AB_hydrolase_3"/>
</dbReference>
<keyword evidence="5" id="KW-1185">Reference proteome</keyword>
<evidence type="ECO:0000313" key="5">
    <source>
        <dbReference type="Proteomes" id="UP001528673"/>
    </source>
</evidence>
<dbReference type="Pfam" id="PF07859">
    <property type="entry name" value="Abhydrolase_3"/>
    <property type="match status" value="1"/>
</dbReference>
<evidence type="ECO:0000259" key="3">
    <source>
        <dbReference type="Pfam" id="PF07859"/>
    </source>
</evidence>
<dbReference type="SUPFAM" id="SSF53474">
    <property type="entry name" value="alpha/beta-Hydrolases"/>
    <property type="match status" value="1"/>
</dbReference>
<dbReference type="Gene3D" id="3.40.50.1820">
    <property type="entry name" value="alpha/beta hydrolase"/>
    <property type="match status" value="1"/>
</dbReference>
<accession>A0ABT5MWZ8</accession>
<reference evidence="4 5" key="1">
    <citation type="submission" date="2023-02" db="EMBL/GenBank/DDBJ databases">
        <title>Bacterial whole genomic sequence of Curvibacter sp. HBC61.</title>
        <authorList>
            <person name="Le V."/>
            <person name="Ko S.-R."/>
            <person name="Ahn C.-Y."/>
            <person name="Oh H.-M."/>
        </authorList>
    </citation>
    <scope>NUCLEOTIDE SEQUENCE [LARGE SCALE GENOMIC DNA]</scope>
    <source>
        <strain evidence="4 5">HBC61</strain>
    </source>
</reference>
<feature type="region of interest" description="Disordered" evidence="2">
    <location>
        <begin position="1"/>
        <end position="23"/>
    </location>
</feature>
<evidence type="ECO:0000313" key="4">
    <source>
        <dbReference type="EMBL" id="MDD0838576.1"/>
    </source>
</evidence>
<dbReference type="Proteomes" id="UP001528673">
    <property type="component" value="Unassembled WGS sequence"/>
</dbReference>
<dbReference type="PANTHER" id="PTHR48081">
    <property type="entry name" value="AB HYDROLASE SUPERFAMILY PROTEIN C4A8.06C"/>
    <property type="match status" value="1"/>
</dbReference>